<comment type="caution">
    <text evidence="1">The sequence shown here is derived from an EMBL/GenBank/DDBJ whole genome shotgun (WGS) entry which is preliminary data.</text>
</comment>
<dbReference type="AlphaFoldDB" id="A0A811UE73"/>
<sequence>MSLSDVNLLSKYYLKPKIPSPLNLSPPGVYNWDYGEVNEVPTSFNYNDYDDLDGFEQFHTQQPRRRRPILPRSSLC</sequence>
<reference evidence="1" key="1">
    <citation type="submission" date="2020-11" db="EMBL/GenBank/DDBJ databases">
        <authorList>
            <person name="Whitehead M."/>
        </authorList>
    </citation>
    <scope>NUCLEOTIDE SEQUENCE</scope>
    <source>
        <strain evidence="1">EGII</strain>
    </source>
</reference>
<protein>
    <submittedName>
        <fullName evidence="1">(Mediterranean fruit fly) hypothetical protein</fullName>
    </submittedName>
</protein>
<keyword evidence="2" id="KW-1185">Reference proteome</keyword>
<evidence type="ECO:0000313" key="2">
    <source>
        <dbReference type="Proteomes" id="UP000606786"/>
    </source>
</evidence>
<proteinExistence type="predicted"/>
<accession>A0A811UE73</accession>
<evidence type="ECO:0000313" key="1">
    <source>
        <dbReference type="EMBL" id="CAD6995805.1"/>
    </source>
</evidence>
<dbReference type="Proteomes" id="UP000606786">
    <property type="component" value="Unassembled WGS sequence"/>
</dbReference>
<organism evidence="1 2">
    <name type="scientific">Ceratitis capitata</name>
    <name type="common">Mediterranean fruit fly</name>
    <name type="synonym">Tephritis capitata</name>
    <dbReference type="NCBI Taxonomy" id="7213"/>
    <lineage>
        <taxon>Eukaryota</taxon>
        <taxon>Metazoa</taxon>
        <taxon>Ecdysozoa</taxon>
        <taxon>Arthropoda</taxon>
        <taxon>Hexapoda</taxon>
        <taxon>Insecta</taxon>
        <taxon>Pterygota</taxon>
        <taxon>Neoptera</taxon>
        <taxon>Endopterygota</taxon>
        <taxon>Diptera</taxon>
        <taxon>Brachycera</taxon>
        <taxon>Muscomorpha</taxon>
        <taxon>Tephritoidea</taxon>
        <taxon>Tephritidae</taxon>
        <taxon>Ceratitis</taxon>
        <taxon>Ceratitis</taxon>
    </lineage>
</organism>
<dbReference type="EMBL" id="CAJHJT010000001">
    <property type="protein sequence ID" value="CAD6995805.1"/>
    <property type="molecule type" value="Genomic_DNA"/>
</dbReference>
<name>A0A811UE73_CERCA</name>
<gene>
    <name evidence="1" type="ORF">CCAP1982_LOCUS4509</name>
</gene>